<sequence>MHKICVISIYVSNMELAKQFYCEKLGFEVAQDFDDTLVELVHDGIPVILCQVALSAQSNYPNQSQVVLGLQTDNLVQSITEMTEKGIEVIYDTPQPCPPGYYSAFKDPFGNVIELLQFN</sequence>
<organism evidence="2 3">
    <name type="scientific">Paenibacillus glacialis</name>
    <dbReference type="NCBI Taxonomy" id="494026"/>
    <lineage>
        <taxon>Bacteria</taxon>
        <taxon>Bacillati</taxon>
        <taxon>Bacillota</taxon>
        <taxon>Bacilli</taxon>
        <taxon>Bacillales</taxon>
        <taxon>Paenibacillaceae</taxon>
        <taxon>Paenibacillus</taxon>
    </lineage>
</organism>
<dbReference type="EMBL" id="LVJH01000027">
    <property type="protein sequence ID" value="OAB41619.1"/>
    <property type="molecule type" value="Genomic_DNA"/>
</dbReference>
<proteinExistence type="predicted"/>
<dbReference type="RefSeq" id="WP_068534159.1">
    <property type="nucleotide sequence ID" value="NZ_LVJH01000027.1"/>
</dbReference>
<dbReference type="Proteomes" id="UP000076967">
    <property type="component" value="Unassembled WGS sequence"/>
</dbReference>
<protein>
    <submittedName>
        <fullName evidence="2">Glyoxalase</fullName>
    </submittedName>
</protein>
<dbReference type="PANTHER" id="PTHR36437">
    <property type="entry name" value="GLYOXALASE/BLEOMYCIN RESISTANCE PROTEIN/DIOXYGENASE"/>
    <property type="match status" value="1"/>
</dbReference>
<gene>
    <name evidence="2" type="ORF">PGLA_15160</name>
</gene>
<evidence type="ECO:0000259" key="1">
    <source>
        <dbReference type="PROSITE" id="PS51819"/>
    </source>
</evidence>
<keyword evidence="3" id="KW-1185">Reference proteome</keyword>
<dbReference type="Gene3D" id="3.10.180.10">
    <property type="entry name" value="2,3-Dihydroxybiphenyl 1,2-Dioxygenase, domain 1"/>
    <property type="match status" value="1"/>
</dbReference>
<dbReference type="PROSITE" id="PS51819">
    <property type="entry name" value="VOC"/>
    <property type="match status" value="1"/>
</dbReference>
<dbReference type="InterPro" id="IPR037523">
    <property type="entry name" value="VOC_core"/>
</dbReference>
<dbReference type="InterPro" id="IPR029068">
    <property type="entry name" value="Glyas_Bleomycin-R_OHBP_Dase"/>
</dbReference>
<dbReference type="STRING" id="494026.PGLA_15160"/>
<reference evidence="2 3" key="1">
    <citation type="submission" date="2016-03" db="EMBL/GenBank/DDBJ databases">
        <title>Draft genome sequence of Paenibacillus glacialis DSM 22343.</title>
        <authorList>
            <person name="Shin S.-K."/>
            <person name="Yi H."/>
        </authorList>
    </citation>
    <scope>NUCLEOTIDE SEQUENCE [LARGE SCALE GENOMIC DNA]</scope>
    <source>
        <strain evidence="2 3">DSM 22343</strain>
    </source>
</reference>
<feature type="domain" description="VOC" evidence="1">
    <location>
        <begin position="3"/>
        <end position="118"/>
    </location>
</feature>
<dbReference type="Pfam" id="PF00903">
    <property type="entry name" value="Glyoxalase"/>
    <property type="match status" value="1"/>
</dbReference>
<dbReference type="InterPro" id="IPR004360">
    <property type="entry name" value="Glyas_Fos-R_dOase_dom"/>
</dbReference>
<evidence type="ECO:0000313" key="3">
    <source>
        <dbReference type="Proteomes" id="UP000076967"/>
    </source>
</evidence>
<dbReference type="PANTHER" id="PTHR36437:SF2">
    <property type="entry name" value="GLYOXALASE_BLEOMYCIN RESISTANCE PROTEIN_DIOXYGENASE"/>
    <property type="match status" value="1"/>
</dbReference>
<dbReference type="AlphaFoldDB" id="A0A168K6M1"/>
<dbReference type="OrthoDB" id="3826308at2"/>
<accession>A0A168K6M1</accession>
<name>A0A168K6M1_9BACL</name>
<dbReference type="SUPFAM" id="SSF54593">
    <property type="entry name" value="Glyoxalase/Bleomycin resistance protein/Dihydroxybiphenyl dioxygenase"/>
    <property type="match status" value="1"/>
</dbReference>
<evidence type="ECO:0000313" key="2">
    <source>
        <dbReference type="EMBL" id="OAB41619.1"/>
    </source>
</evidence>
<comment type="caution">
    <text evidence="2">The sequence shown here is derived from an EMBL/GenBank/DDBJ whole genome shotgun (WGS) entry which is preliminary data.</text>
</comment>